<dbReference type="Pfam" id="PF01546">
    <property type="entry name" value="Peptidase_M20"/>
    <property type="match status" value="1"/>
</dbReference>
<feature type="binding site" evidence="3">
    <location>
        <position position="65"/>
    </location>
    <ligand>
        <name>Zn(2+)</name>
        <dbReference type="ChEBI" id="CHEBI:29105"/>
        <label>1</label>
    </ligand>
</feature>
<accession>A0A399J9U5</accession>
<dbReference type="InterPro" id="IPR010158">
    <property type="entry name" value="Amidase_Cbmase"/>
</dbReference>
<dbReference type="InterPro" id="IPR002933">
    <property type="entry name" value="Peptidase_M20"/>
</dbReference>
<keyword evidence="3" id="KW-0862">Zinc</keyword>
<evidence type="ECO:0000256" key="3">
    <source>
        <dbReference type="PIRSR" id="PIRSR001235-1"/>
    </source>
</evidence>
<dbReference type="SUPFAM" id="SSF53187">
    <property type="entry name" value="Zn-dependent exopeptidases"/>
    <property type="match status" value="1"/>
</dbReference>
<evidence type="ECO:0000313" key="4">
    <source>
        <dbReference type="EMBL" id="RII41287.1"/>
    </source>
</evidence>
<sequence>MSTFGATAGGGVERQAGSEADHATRAWFKGWLTERGFTVREDAIGNIFGLYELVPGAPYVLMGSHLDSQPLAGRFDGAYGVLAAAHAAHTVVRASAEGRVTPTLNVAVVDWFNEEGSRFAPSMMGSSVATGKLALAEALAVTDTAGITVAEALGERPEPVPGLEVASYAEIHIEQGRLLEEAQTTIGLVHATWAASKYRISVNGAQAHTGATVMEDRRDALYGASLLVVAVRELTELLPEGALHSSVSEMEVLPNSPVTLARQVNMNLDLRSASEEVLARANELLAEKFEEIEAKAKVSIERRLTHAWGLVDYPSGGVELARESAAALGLSHTPIMTVAGHDSTNMKDVVPTVMLFVPSIQGVSHNEAEDTRDADAVDGVAMLSDVAARLVSGELHEGDSYRLA</sequence>
<comment type="cofactor">
    <cofactor evidence="3">
        <name>Zn(2+)</name>
        <dbReference type="ChEBI" id="CHEBI:29105"/>
    </cofactor>
    <text evidence="3">Binds 2 Zn(2+) ions per subunit.</text>
</comment>
<dbReference type="PANTHER" id="PTHR32494:SF5">
    <property type="entry name" value="ALLANTOATE AMIDOHYDROLASE"/>
    <property type="match status" value="1"/>
</dbReference>
<dbReference type="InterPro" id="IPR036264">
    <property type="entry name" value="Bact_exopeptidase_dim_dom"/>
</dbReference>
<dbReference type="NCBIfam" id="TIGR01879">
    <property type="entry name" value="hydantase"/>
    <property type="match status" value="1"/>
</dbReference>
<dbReference type="AlphaFoldDB" id="A0A399J9U5"/>
<protein>
    <submittedName>
        <fullName evidence="4">Zn-dependent hydrolase</fullName>
    </submittedName>
</protein>
<dbReference type="SUPFAM" id="SSF55031">
    <property type="entry name" value="Bacterial exopeptidase dimerisation domain"/>
    <property type="match status" value="1"/>
</dbReference>
<dbReference type="PIRSF" id="PIRSF001235">
    <property type="entry name" value="Amidase_carbamoylase"/>
    <property type="match status" value="1"/>
</dbReference>
<dbReference type="CDD" id="cd03884">
    <property type="entry name" value="M20_bAS"/>
    <property type="match status" value="1"/>
</dbReference>
<feature type="binding site" evidence="3">
    <location>
        <position position="172"/>
    </location>
    <ligand>
        <name>Zn(2+)</name>
        <dbReference type="ChEBI" id="CHEBI:29105"/>
        <label>1</label>
    </ligand>
</feature>
<feature type="binding site" evidence="3">
    <location>
        <position position="76"/>
    </location>
    <ligand>
        <name>Zn(2+)</name>
        <dbReference type="ChEBI" id="CHEBI:29105"/>
        <label>2</label>
    </ligand>
</feature>
<evidence type="ECO:0000313" key="5">
    <source>
        <dbReference type="Proteomes" id="UP000265419"/>
    </source>
</evidence>
<keyword evidence="3" id="KW-0479">Metal-binding</keyword>
<reference evidence="4 5" key="1">
    <citation type="submission" date="2018-07" db="EMBL/GenBank/DDBJ databases">
        <title>Arthrobacter sp. nov., isolated from raw cow's milk with high bacterial count.</title>
        <authorList>
            <person name="Hahne J."/>
            <person name="Isele D."/>
            <person name="Lipski A."/>
        </authorList>
    </citation>
    <scope>NUCLEOTIDE SEQUENCE [LARGE SCALE GENOMIC DNA]</scope>
    <source>
        <strain evidence="4 5">JZ R-35</strain>
    </source>
</reference>
<evidence type="ECO:0000256" key="2">
    <source>
        <dbReference type="ARBA" id="ARBA00022801"/>
    </source>
</evidence>
<dbReference type="GO" id="GO:0046872">
    <property type="term" value="F:metal ion binding"/>
    <property type="evidence" value="ECO:0007669"/>
    <property type="project" value="UniProtKB-KW"/>
</dbReference>
<feature type="binding site" evidence="3">
    <location>
        <position position="115"/>
    </location>
    <ligand>
        <name>Zn(2+)</name>
        <dbReference type="ChEBI" id="CHEBI:29105"/>
        <label>2</label>
    </ligand>
</feature>
<comment type="similarity">
    <text evidence="1">Belongs to the peptidase M20 family.</text>
</comment>
<feature type="binding site" evidence="3">
    <location>
        <position position="365"/>
    </location>
    <ligand>
        <name>Zn(2+)</name>
        <dbReference type="ChEBI" id="CHEBI:29105"/>
        <label>2</label>
    </ligand>
</feature>
<feature type="binding site" evidence="3">
    <location>
        <position position="76"/>
    </location>
    <ligand>
        <name>Zn(2+)</name>
        <dbReference type="ChEBI" id="CHEBI:29105"/>
        <label>1</label>
    </ligand>
</feature>
<gene>
    <name evidence="4" type="ORF">DWB68_13455</name>
</gene>
<keyword evidence="5" id="KW-1185">Reference proteome</keyword>
<dbReference type="Gene3D" id="3.30.70.360">
    <property type="match status" value="1"/>
</dbReference>
<organism evidence="4 5">
    <name type="scientific">Galactobacter valiniphilus</name>
    <dbReference type="NCBI Taxonomy" id="2676122"/>
    <lineage>
        <taxon>Bacteria</taxon>
        <taxon>Bacillati</taxon>
        <taxon>Actinomycetota</taxon>
        <taxon>Actinomycetes</taxon>
        <taxon>Micrococcales</taxon>
        <taxon>Micrococcaceae</taxon>
        <taxon>Galactobacter</taxon>
    </lineage>
</organism>
<dbReference type="EMBL" id="QQXK01000031">
    <property type="protein sequence ID" value="RII41287.1"/>
    <property type="molecule type" value="Genomic_DNA"/>
</dbReference>
<dbReference type="Proteomes" id="UP000265419">
    <property type="component" value="Unassembled WGS sequence"/>
</dbReference>
<keyword evidence="2 4" id="KW-0378">Hydrolase</keyword>
<dbReference type="GO" id="GO:0016813">
    <property type="term" value="F:hydrolase activity, acting on carbon-nitrogen (but not peptide) bonds, in linear amidines"/>
    <property type="evidence" value="ECO:0007669"/>
    <property type="project" value="InterPro"/>
</dbReference>
<proteinExistence type="inferred from homology"/>
<dbReference type="PANTHER" id="PTHR32494">
    <property type="entry name" value="ALLANTOATE DEIMINASE-RELATED"/>
    <property type="match status" value="1"/>
</dbReference>
<name>A0A399J9U5_9MICC</name>
<evidence type="ECO:0000256" key="1">
    <source>
        <dbReference type="ARBA" id="ARBA00006153"/>
    </source>
</evidence>
<comment type="caution">
    <text evidence="4">The sequence shown here is derived from an EMBL/GenBank/DDBJ whole genome shotgun (WGS) entry which is preliminary data.</text>
</comment>
<dbReference type="Gene3D" id="3.40.630.10">
    <property type="entry name" value="Zn peptidases"/>
    <property type="match status" value="1"/>
</dbReference>